<evidence type="ECO:0000313" key="1">
    <source>
        <dbReference type="EMBL" id="KAJ8641923.1"/>
    </source>
</evidence>
<sequence>MMFTPQRKGFPGWSISPRSEGQRNVGVGSVSANRKGKSVVGVVEGPPPLISLGEKGGDGDGRNMEVWQRFREEGLLDEAALEKKDREALVEKLSKLNNELYEYQYNMGLLLIEKKEWTSKYEELRQVLAESEEILKREQTAHLIAITEVENREENLRKALGVEKQCVADLEKALHEIHTQSADVNFASERKLADAHALVTNIEEKSLEVEAKLHAADAKMAEASRKSFEVERRLQELETRENVLCREQLSFHAEQEAHETALAKQREDLQEWKLNLQEGQDRLLEDERLLKQREDMANEKERAVDQKEKYLEAEKKKIEVTGLELKEKEADISIRIPALSIKEKEITVLERSLDIKRRELLTLEEKLNARERMEIQKLVDEHNAVLDSKKHEFELEMDQKRKSIEEELKSKLAALEQKNDQINHQDMKLAKREQSLENKLEKLKEKEKDHELKLKALKERDKSVKVEEKALGMEKKQVEAEKQVLLDHKANLEKERTAAEEEYLRLSKEQENIKVTEEERSELSALQSKLKEEISSYNCERESLEQEKENLKQERDNFEREWDALDEKRADIEKELIQVNGEKRRLEKWKRDENERLTREALEKKESIQREEEALRLERSAFESTMQHERSEMLEKARKDCDDMLHKFELQSHELEADMQRRQEDMEKRLQAKEKEFEEEKERALMHIDVLKEQAQREMIEMRLERQRIEREKLEISVSRQDVERDRLEIQADISELQILSTNLKNQREAFIKEKGRFLTAVEEHKSCRNCGELMLSNLPMLSEIEDTGANLLPKVAEGCLGERMVSGPASSIMIPSEISPGSGGRMSWLRKCTSRIFNISPGKKAEHPATQEQDDRLTGEASMQSDKAELSLDIHRIQSDYSAREMEGEPSPSVNEQSDIEKVQGVSEVLSTSPENVEGSDPLKQKYSRRKPAKKSRLKSTRSVKQVIDDAKVFLGETSEPNKDGQPNAAARDPAQTNQGSQGDSHTTNIGKKRPYTNASQMTRSEQDVGDSEAHSDSVTTGGRRKKRQTVAPGMQTPGEKRYNLRRSTVAGTVAAVQALPAPTAGVHRDHTRSAGFPENKVKKGHGSVEKVASDVKVTDAPSGVACEKDETMSVLQKKEGSMEVHEELSSQKSVRIERGGPLEDLHEEVGVRSAEKIEELHEQGDRRVHRAEEVNGPEESEFDGDEYGSESGEGGDGHEDEEDEEADADVDVSIRKKLWTFFTT</sequence>
<dbReference type="EMBL" id="CM056813">
    <property type="protein sequence ID" value="KAJ8641923.1"/>
    <property type="molecule type" value="Genomic_DNA"/>
</dbReference>
<dbReference type="Proteomes" id="UP001234297">
    <property type="component" value="Chromosome 5"/>
</dbReference>
<organism evidence="1 2">
    <name type="scientific">Persea americana</name>
    <name type="common">Avocado</name>
    <dbReference type="NCBI Taxonomy" id="3435"/>
    <lineage>
        <taxon>Eukaryota</taxon>
        <taxon>Viridiplantae</taxon>
        <taxon>Streptophyta</taxon>
        <taxon>Embryophyta</taxon>
        <taxon>Tracheophyta</taxon>
        <taxon>Spermatophyta</taxon>
        <taxon>Magnoliopsida</taxon>
        <taxon>Magnoliidae</taxon>
        <taxon>Laurales</taxon>
        <taxon>Lauraceae</taxon>
        <taxon>Persea</taxon>
    </lineage>
</organism>
<reference evidence="1 2" key="1">
    <citation type="journal article" date="2022" name="Hortic Res">
        <title>A haplotype resolved chromosomal level avocado genome allows analysis of novel avocado genes.</title>
        <authorList>
            <person name="Nath O."/>
            <person name="Fletcher S.J."/>
            <person name="Hayward A."/>
            <person name="Shaw L.M."/>
            <person name="Masouleh A.K."/>
            <person name="Furtado A."/>
            <person name="Henry R.J."/>
            <person name="Mitter N."/>
        </authorList>
    </citation>
    <scope>NUCLEOTIDE SEQUENCE [LARGE SCALE GENOMIC DNA]</scope>
    <source>
        <strain evidence="2">cv. Hass</strain>
    </source>
</reference>
<proteinExistence type="predicted"/>
<keyword evidence="2" id="KW-1185">Reference proteome</keyword>
<accession>A0ACC2M915</accession>
<evidence type="ECO:0000313" key="2">
    <source>
        <dbReference type="Proteomes" id="UP001234297"/>
    </source>
</evidence>
<gene>
    <name evidence="1" type="ORF">MRB53_018617</name>
</gene>
<protein>
    <submittedName>
        <fullName evidence="1">Uncharacterized protein</fullName>
    </submittedName>
</protein>
<comment type="caution">
    <text evidence="1">The sequence shown here is derived from an EMBL/GenBank/DDBJ whole genome shotgun (WGS) entry which is preliminary data.</text>
</comment>
<name>A0ACC2M915_PERAE</name>